<keyword evidence="1" id="KW-0238">DNA-binding</keyword>
<accession>A0ABV8AEK6</accession>
<evidence type="ECO:0000313" key="4">
    <source>
        <dbReference type="Proteomes" id="UP001595748"/>
    </source>
</evidence>
<dbReference type="Pfam" id="PF07282">
    <property type="entry name" value="Cas12f1-like_TNB"/>
    <property type="match status" value="1"/>
</dbReference>
<name>A0ABV8AEK6_9DEIO</name>
<keyword evidence="4" id="KW-1185">Reference proteome</keyword>
<protein>
    <submittedName>
        <fullName evidence="3">Zinc ribbon domain-containing protein</fullName>
    </submittedName>
</protein>
<sequence>MIAQGQLQANSEAQLQHAPLKGSVYSPTHPQPIQAQSDYQISVGQYTLPTDVYRLPSAEYTALVRGSPNYQQSPRLAELLHLTAQHHVDYEWLPAGPMGQKPLGFLPQENSFTATWDSWRWACLERSGEWFLVMWFHLNFLDPGYKVFATEVALDLGADPLVCAAEPGAVVYSVTPATLTPTAEVEQLLTAHPELAERVQYELQRATLLRFTFFLVHHSTVVYAEDLTYRDMDRNFVRWARRSGLIDWHESWLHNRLAAAGVPFEKVDSRGTSCRCSSCEWPHGHRQSADFTCPKCGVQMNVHENAARNILARGQVKAREWQQAHNQTRMKRGRV</sequence>
<gene>
    <name evidence="3" type="ORF">ACFOPQ_19925</name>
</gene>
<evidence type="ECO:0000259" key="2">
    <source>
        <dbReference type="Pfam" id="PF07282"/>
    </source>
</evidence>
<dbReference type="RefSeq" id="WP_380080973.1">
    <property type="nucleotide sequence ID" value="NZ_JBHRZF010000225.1"/>
</dbReference>
<organism evidence="3 4">
    <name type="scientific">Deinococcus antarcticus</name>
    <dbReference type="NCBI Taxonomy" id="1298767"/>
    <lineage>
        <taxon>Bacteria</taxon>
        <taxon>Thermotogati</taxon>
        <taxon>Deinococcota</taxon>
        <taxon>Deinococci</taxon>
        <taxon>Deinococcales</taxon>
        <taxon>Deinococcaceae</taxon>
        <taxon>Deinococcus</taxon>
    </lineage>
</organism>
<feature type="domain" description="Cas12f1-like TNB" evidence="2">
    <location>
        <begin position="251"/>
        <end position="310"/>
    </location>
</feature>
<comment type="caution">
    <text evidence="3">The sequence shown here is derived from an EMBL/GenBank/DDBJ whole genome shotgun (WGS) entry which is preliminary data.</text>
</comment>
<evidence type="ECO:0000313" key="3">
    <source>
        <dbReference type="EMBL" id="MFC3863036.1"/>
    </source>
</evidence>
<reference evidence="4" key="1">
    <citation type="journal article" date="2019" name="Int. J. Syst. Evol. Microbiol.">
        <title>The Global Catalogue of Microorganisms (GCM) 10K type strain sequencing project: providing services to taxonomists for standard genome sequencing and annotation.</title>
        <authorList>
            <consortium name="The Broad Institute Genomics Platform"/>
            <consortium name="The Broad Institute Genome Sequencing Center for Infectious Disease"/>
            <person name="Wu L."/>
            <person name="Ma J."/>
        </authorList>
    </citation>
    <scope>NUCLEOTIDE SEQUENCE [LARGE SCALE GENOMIC DNA]</scope>
    <source>
        <strain evidence="4">CCTCC AB 2013263</strain>
    </source>
</reference>
<dbReference type="InterPro" id="IPR010095">
    <property type="entry name" value="Cas12f1-like_TNB"/>
</dbReference>
<dbReference type="Proteomes" id="UP001595748">
    <property type="component" value="Unassembled WGS sequence"/>
</dbReference>
<dbReference type="EMBL" id="JBHRZF010000225">
    <property type="protein sequence ID" value="MFC3863036.1"/>
    <property type="molecule type" value="Genomic_DNA"/>
</dbReference>
<evidence type="ECO:0000256" key="1">
    <source>
        <dbReference type="ARBA" id="ARBA00023125"/>
    </source>
</evidence>
<proteinExistence type="predicted"/>